<dbReference type="AlphaFoldDB" id="A0A164APN1"/>
<sequence length="97" mass="9128">MADVAVGALEPLAGASAVQPQAQLVSAATSAMPASMVAADQGAGVMGFAGTTPGATAIQAGGLTTVGGGELGDGARVPMLPANWEPSLVAGGPVENL</sequence>
<proteinExistence type="predicted"/>
<evidence type="ECO:0000259" key="1">
    <source>
        <dbReference type="Pfam" id="PF18878"/>
    </source>
</evidence>
<evidence type="ECO:0000313" key="2">
    <source>
        <dbReference type="EMBL" id="KZS62687.1"/>
    </source>
</evidence>
<dbReference type="Pfam" id="PF18878">
    <property type="entry name" value="PPE-PPW"/>
    <property type="match status" value="1"/>
</dbReference>
<accession>A0A164APN1</accession>
<protein>
    <recommendedName>
        <fullName evidence="1">PPE-PPW subfamily C-terminal domain-containing protein</fullName>
    </recommendedName>
</protein>
<keyword evidence="3" id="KW-1185">Reference proteome</keyword>
<comment type="caution">
    <text evidence="2">The sequence shown here is derived from an EMBL/GenBank/DDBJ whole genome shotgun (WGS) entry which is preliminary data.</text>
</comment>
<dbReference type="EMBL" id="LWCI01000104">
    <property type="protein sequence ID" value="KZS62687.1"/>
    <property type="molecule type" value="Genomic_DNA"/>
</dbReference>
<dbReference type="Proteomes" id="UP000077342">
    <property type="component" value="Unassembled WGS sequence"/>
</dbReference>
<feature type="domain" description="PPE-PPW subfamily C-terminal" evidence="1">
    <location>
        <begin position="37"/>
        <end position="84"/>
    </location>
</feature>
<dbReference type="RefSeq" id="WP_075510596.1">
    <property type="nucleotide sequence ID" value="NZ_CP089224.1"/>
</dbReference>
<gene>
    <name evidence="2" type="ORF">A4G28_24995</name>
</gene>
<name>A0A164APN1_9MYCO</name>
<evidence type="ECO:0000313" key="3">
    <source>
        <dbReference type="Proteomes" id="UP000077342"/>
    </source>
</evidence>
<reference evidence="3" key="1">
    <citation type="submission" date="2016-04" db="EMBL/GenBank/DDBJ databases">
        <authorList>
            <person name="Strapagiel D."/>
            <person name="Borowka P."/>
            <person name="Marciniak B."/>
            <person name="Bakula Z."/>
            <person name="Van Ingen J."/>
            <person name="Safianowska A."/>
            <person name="Dziadek J."/>
            <person name="Jagielski T."/>
        </authorList>
    </citation>
    <scope>NUCLEOTIDE SEQUENCE [LARGE SCALE GENOMIC DNA]</scope>
    <source>
        <strain evidence="3">1010001458</strain>
    </source>
</reference>
<organism evidence="2 3">
    <name type="scientific">Mycobacterium ostraviense</name>
    <dbReference type="NCBI Taxonomy" id="2738409"/>
    <lineage>
        <taxon>Bacteria</taxon>
        <taxon>Bacillati</taxon>
        <taxon>Actinomycetota</taxon>
        <taxon>Actinomycetes</taxon>
        <taxon>Mycobacteriales</taxon>
        <taxon>Mycobacteriaceae</taxon>
        <taxon>Mycobacterium</taxon>
    </lineage>
</organism>
<dbReference type="InterPro" id="IPR043641">
    <property type="entry name" value="PPE-PPW_C"/>
</dbReference>